<sequence>MFWLFFALLLLIDKAYCSSLVSWSKPVNKSIAKLVDGKLDQYHYINIKYGRFTRQAKFQAVFPAIKSIIEDLSVNECLDSCNDTPGCVMVLHNTGNYKVCSLYDKTCRNDEFFCVAGGTHHTLYIRKNPCDDSSLCKHGSFCRANFHNETYFCDYCLPPFTGKHCNETLPGEDTSSILSKDQTDPDIWSGKKASCTQIKKNYGSTAAREWIHPWRDSRRVKVNCAGDQMYMAQTSKLTEAGIPVITEIPELYDGLEFPDNNFKMGRKAIEQYYKLIRFTKYRFGCFNGSIYSDFIFSRHNYQKYFTFMSDERPAACQWYGWGSDDFDCTEHVDGRFSSPYINSDDRLYDRIYNRTNGETYSFHGDHWACFGPSKPILDPDISFDIREFS</sequence>
<dbReference type="GeneID" id="136806810"/>
<dbReference type="Proteomes" id="UP000594262">
    <property type="component" value="Unplaced"/>
</dbReference>
<evidence type="ECO:0000313" key="5">
    <source>
        <dbReference type="Proteomes" id="UP000594262"/>
    </source>
</evidence>
<feature type="domain" description="EGF-like" evidence="3">
    <location>
        <begin position="126"/>
        <end position="166"/>
    </location>
</feature>
<comment type="caution">
    <text evidence="1">Lacks conserved residue(s) required for the propagation of feature annotation.</text>
</comment>
<keyword evidence="1" id="KW-1015">Disulfide bond</keyword>
<name>A0A7M5WVA0_9CNID</name>
<evidence type="ECO:0000256" key="1">
    <source>
        <dbReference type="PROSITE-ProRule" id="PRU00076"/>
    </source>
</evidence>
<protein>
    <recommendedName>
        <fullName evidence="3">EGF-like domain-containing protein</fullName>
    </recommendedName>
</protein>
<keyword evidence="5" id="KW-1185">Reference proteome</keyword>
<organism evidence="4 5">
    <name type="scientific">Clytia hemisphaerica</name>
    <dbReference type="NCBI Taxonomy" id="252671"/>
    <lineage>
        <taxon>Eukaryota</taxon>
        <taxon>Metazoa</taxon>
        <taxon>Cnidaria</taxon>
        <taxon>Hydrozoa</taxon>
        <taxon>Hydroidolina</taxon>
        <taxon>Leptothecata</taxon>
        <taxon>Obeliida</taxon>
        <taxon>Clytiidae</taxon>
        <taxon>Clytia</taxon>
    </lineage>
</organism>
<dbReference type="EnsemblMetazoa" id="CLYHEMT013660.1">
    <property type="protein sequence ID" value="CLYHEMP013660.1"/>
    <property type="gene ID" value="CLYHEMG013660"/>
</dbReference>
<proteinExistence type="predicted"/>
<feature type="disulfide bond" evidence="1">
    <location>
        <begin position="136"/>
        <end position="153"/>
    </location>
</feature>
<dbReference type="AlphaFoldDB" id="A0A7M5WVA0"/>
<feature type="disulfide bond" evidence="1">
    <location>
        <begin position="156"/>
        <end position="165"/>
    </location>
</feature>
<dbReference type="InterPro" id="IPR000742">
    <property type="entry name" value="EGF"/>
</dbReference>
<evidence type="ECO:0000256" key="2">
    <source>
        <dbReference type="SAM" id="SignalP"/>
    </source>
</evidence>
<accession>A0A7M5WVA0</accession>
<dbReference type="OrthoDB" id="5978931at2759"/>
<evidence type="ECO:0000259" key="3">
    <source>
        <dbReference type="PROSITE" id="PS50026"/>
    </source>
</evidence>
<keyword evidence="2" id="KW-0732">Signal</keyword>
<dbReference type="PROSITE" id="PS50026">
    <property type="entry name" value="EGF_3"/>
    <property type="match status" value="1"/>
</dbReference>
<reference evidence="4" key="1">
    <citation type="submission" date="2021-01" db="UniProtKB">
        <authorList>
            <consortium name="EnsemblMetazoa"/>
        </authorList>
    </citation>
    <scope>IDENTIFICATION</scope>
</reference>
<feature type="signal peptide" evidence="2">
    <location>
        <begin position="1"/>
        <end position="17"/>
    </location>
</feature>
<keyword evidence="1" id="KW-0245">EGF-like domain</keyword>
<dbReference type="RefSeq" id="XP_066919492.1">
    <property type="nucleotide sequence ID" value="XM_067063391.1"/>
</dbReference>
<feature type="chain" id="PRO_5029914053" description="EGF-like domain-containing protein" evidence="2">
    <location>
        <begin position="18"/>
        <end position="389"/>
    </location>
</feature>
<evidence type="ECO:0000313" key="4">
    <source>
        <dbReference type="EnsemblMetazoa" id="CLYHEMP013660.1"/>
    </source>
</evidence>